<dbReference type="HOGENOM" id="CLU_3252617_0_0_9"/>
<protein>
    <submittedName>
        <fullName evidence="1">Uncharacterized protein</fullName>
    </submittedName>
</protein>
<proteinExistence type="predicted"/>
<organism evidence="1 2">
    <name type="scientific">Hungatella hathewayi DSM 13479</name>
    <dbReference type="NCBI Taxonomy" id="566550"/>
    <lineage>
        <taxon>Bacteria</taxon>
        <taxon>Bacillati</taxon>
        <taxon>Bacillota</taxon>
        <taxon>Clostridia</taxon>
        <taxon>Lachnospirales</taxon>
        <taxon>Lachnospiraceae</taxon>
        <taxon>Hungatella</taxon>
    </lineage>
</organism>
<evidence type="ECO:0000313" key="1">
    <source>
        <dbReference type="EMBL" id="EFC96273.1"/>
    </source>
</evidence>
<accession>D3API6</accession>
<dbReference type="Proteomes" id="UP000004968">
    <property type="component" value="Unassembled WGS sequence"/>
</dbReference>
<dbReference type="AlphaFoldDB" id="D3API6"/>
<sequence>MIYFKQWHNAASFPSVCFSITDGKDRLPSKSLTFFHSILTKM</sequence>
<dbReference type="EMBL" id="ACIO01000585">
    <property type="protein sequence ID" value="EFC96273.1"/>
    <property type="molecule type" value="Genomic_DNA"/>
</dbReference>
<gene>
    <name evidence="1" type="ORF">CLOSTHATH_05539</name>
</gene>
<evidence type="ECO:0000313" key="2">
    <source>
        <dbReference type="Proteomes" id="UP000004968"/>
    </source>
</evidence>
<comment type="caution">
    <text evidence="1">The sequence shown here is derived from an EMBL/GenBank/DDBJ whole genome shotgun (WGS) entry which is preliminary data.</text>
</comment>
<name>D3API6_9FIRM</name>
<reference evidence="1 2" key="1">
    <citation type="submission" date="2010-01" db="EMBL/GenBank/DDBJ databases">
        <authorList>
            <person name="Weinstock G."/>
            <person name="Sodergren E."/>
            <person name="Clifton S."/>
            <person name="Fulton L."/>
            <person name="Fulton B."/>
            <person name="Courtney L."/>
            <person name="Fronick C."/>
            <person name="Harrison M."/>
            <person name="Strong C."/>
            <person name="Farmer C."/>
            <person name="Delahaunty K."/>
            <person name="Markovic C."/>
            <person name="Hall O."/>
            <person name="Minx P."/>
            <person name="Tomlinson C."/>
            <person name="Mitreva M."/>
            <person name="Nelson J."/>
            <person name="Hou S."/>
            <person name="Wollam A."/>
            <person name="Pepin K.H."/>
            <person name="Johnson M."/>
            <person name="Bhonagiri V."/>
            <person name="Nash W.E."/>
            <person name="Warren W."/>
            <person name="Chinwalla A."/>
            <person name="Mardis E.R."/>
            <person name="Wilson R.K."/>
        </authorList>
    </citation>
    <scope>NUCLEOTIDE SEQUENCE [LARGE SCALE GENOMIC DNA]</scope>
    <source>
        <strain evidence="1 2">DSM 13479</strain>
    </source>
</reference>